<name>A0ABY7ESL5_MYAAR</name>
<feature type="region of interest" description="Disordered" evidence="1">
    <location>
        <begin position="56"/>
        <end position="77"/>
    </location>
</feature>
<keyword evidence="3" id="KW-1185">Reference proteome</keyword>
<gene>
    <name evidence="2" type="ORF">MAR_026317</name>
</gene>
<sequence>MPEQNYCAAQVDEACDMVESALVQLENICEEQEFQRNERQEAYGEQFAQDVDFFKKHGKPGRLPSTSESEKQLDIADIEIEDDPEALDEFLASTASDTELSEAKDASESDLVSDTDAPSAQIISDITSPDIENSTFEVGSLAKDSSETSEVTAPAESVSSSSNEGQDGGAHKNKTVELTEDAISKDKQSETAEKRDDDGKEMEGPEESENAEKNDDEMEGAQESGKATSPDEDVKEEMEGATDKQSENNEMPSDAVKDTKSDT</sequence>
<feature type="region of interest" description="Disordered" evidence="1">
    <location>
        <begin position="95"/>
        <end position="263"/>
    </location>
</feature>
<feature type="compositionally biased region" description="Basic and acidic residues" evidence="1">
    <location>
        <begin position="174"/>
        <end position="203"/>
    </location>
</feature>
<accession>A0ABY7ESL5</accession>
<feature type="compositionally biased region" description="Polar residues" evidence="1">
    <location>
        <begin position="110"/>
        <end position="137"/>
    </location>
</feature>
<proteinExistence type="predicted"/>
<evidence type="ECO:0000313" key="3">
    <source>
        <dbReference type="Proteomes" id="UP001164746"/>
    </source>
</evidence>
<dbReference type="Proteomes" id="UP001164746">
    <property type="component" value="Chromosome 8"/>
</dbReference>
<evidence type="ECO:0000256" key="1">
    <source>
        <dbReference type="SAM" id="MobiDB-lite"/>
    </source>
</evidence>
<feature type="compositionally biased region" description="Basic and acidic residues" evidence="1">
    <location>
        <begin position="237"/>
        <end position="247"/>
    </location>
</feature>
<evidence type="ECO:0000313" key="2">
    <source>
        <dbReference type="EMBL" id="WAR12137.1"/>
    </source>
</evidence>
<protein>
    <submittedName>
        <fullName evidence="2">Uncharacterized protein</fullName>
    </submittedName>
</protein>
<feature type="compositionally biased region" description="Acidic residues" evidence="1">
    <location>
        <begin position="204"/>
        <end position="220"/>
    </location>
</feature>
<dbReference type="EMBL" id="CP111019">
    <property type="protein sequence ID" value="WAR12137.1"/>
    <property type="molecule type" value="Genomic_DNA"/>
</dbReference>
<reference evidence="2" key="1">
    <citation type="submission" date="2022-11" db="EMBL/GenBank/DDBJ databases">
        <title>Centuries of genome instability and evolution in soft-shell clam transmissible cancer (bioRxiv).</title>
        <authorList>
            <person name="Hart S.F.M."/>
            <person name="Yonemitsu M.A."/>
            <person name="Giersch R.M."/>
            <person name="Beal B.F."/>
            <person name="Arriagada G."/>
            <person name="Davis B.W."/>
            <person name="Ostrander E.A."/>
            <person name="Goff S.P."/>
            <person name="Metzger M.J."/>
        </authorList>
    </citation>
    <scope>NUCLEOTIDE SEQUENCE</scope>
    <source>
        <strain evidence="2">MELC-2E11</strain>
        <tissue evidence="2">Siphon/mantle</tissue>
    </source>
</reference>
<organism evidence="2 3">
    <name type="scientific">Mya arenaria</name>
    <name type="common">Soft-shell clam</name>
    <dbReference type="NCBI Taxonomy" id="6604"/>
    <lineage>
        <taxon>Eukaryota</taxon>
        <taxon>Metazoa</taxon>
        <taxon>Spiralia</taxon>
        <taxon>Lophotrochozoa</taxon>
        <taxon>Mollusca</taxon>
        <taxon>Bivalvia</taxon>
        <taxon>Autobranchia</taxon>
        <taxon>Heteroconchia</taxon>
        <taxon>Euheterodonta</taxon>
        <taxon>Imparidentia</taxon>
        <taxon>Neoheterodontei</taxon>
        <taxon>Myida</taxon>
        <taxon>Myoidea</taxon>
        <taxon>Myidae</taxon>
        <taxon>Mya</taxon>
    </lineage>
</organism>